<reference evidence="11 12" key="1">
    <citation type="journal article" date="2020" name="Mol. Biol. Evol.">
        <title>Interspecific Gene Flow and the Evolution of Specialization in Black and White Rhinoceros.</title>
        <authorList>
            <person name="Moodley Y."/>
            <person name="Westbury M.V."/>
            <person name="Russo I.M."/>
            <person name="Gopalakrishnan S."/>
            <person name="Rakotoarivelo A."/>
            <person name="Olsen R.A."/>
            <person name="Prost S."/>
            <person name="Tunstall T."/>
            <person name="Ryder O.A."/>
            <person name="Dalen L."/>
            <person name="Bruford M.W."/>
        </authorList>
    </citation>
    <scope>NUCLEOTIDE SEQUENCE [LARGE SCALE GENOMIC DNA]</scope>
    <source>
        <strain evidence="11">SBR-YM</strain>
        <tissue evidence="11">Skin</tissue>
    </source>
</reference>
<dbReference type="Proteomes" id="UP000551758">
    <property type="component" value="Unassembled WGS sequence"/>
</dbReference>
<comment type="subcellular location">
    <subcellularLocation>
        <location evidence="1">Nucleus</location>
    </subcellularLocation>
</comment>
<organism evidence="11 12">
    <name type="scientific">Diceros bicornis minor</name>
    <name type="common">South-central black rhinoceros</name>
    <dbReference type="NCBI Taxonomy" id="77932"/>
    <lineage>
        <taxon>Eukaryota</taxon>
        <taxon>Metazoa</taxon>
        <taxon>Chordata</taxon>
        <taxon>Craniata</taxon>
        <taxon>Vertebrata</taxon>
        <taxon>Euteleostomi</taxon>
        <taxon>Mammalia</taxon>
        <taxon>Eutheria</taxon>
        <taxon>Laurasiatheria</taxon>
        <taxon>Perissodactyla</taxon>
        <taxon>Rhinocerotidae</taxon>
        <taxon>Diceros</taxon>
    </lineage>
</organism>
<feature type="region of interest" description="Disordered" evidence="9">
    <location>
        <begin position="237"/>
        <end position="404"/>
    </location>
</feature>
<evidence type="ECO:0000256" key="6">
    <source>
        <dbReference type="ARBA" id="ARBA00022833"/>
    </source>
</evidence>
<feature type="domain" description="C2H2-type" evidence="10">
    <location>
        <begin position="543"/>
        <end position="568"/>
    </location>
</feature>
<dbReference type="GO" id="GO:0008270">
    <property type="term" value="F:zinc ion binding"/>
    <property type="evidence" value="ECO:0007669"/>
    <property type="project" value="UniProtKB-KW"/>
</dbReference>
<evidence type="ECO:0000256" key="1">
    <source>
        <dbReference type="ARBA" id="ARBA00004123"/>
    </source>
</evidence>
<dbReference type="PANTHER" id="PTHR24406">
    <property type="entry name" value="TRANSCRIPTIONAL REPRESSOR CTCFL-RELATED"/>
    <property type="match status" value="1"/>
</dbReference>
<keyword evidence="12" id="KW-1185">Reference proteome</keyword>
<name>A0A7J7E8E4_DICBM</name>
<evidence type="ECO:0000256" key="5">
    <source>
        <dbReference type="ARBA" id="ARBA00022771"/>
    </source>
</evidence>
<feature type="compositionally biased region" description="Basic and acidic residues" evidence="9">
    <location>
        <begin position="266"/>
        <end position="283"/>
    </location>
</feature>
<feature type="domain" description="C2H2-type" evidence="10">
    <location>
        <begin position="637"/>
        <end position="665"/>
    </location>
</feature>
<evidence type="ECO:0000256" key="3">
    <source>
        <dbReference type="ARBA" id="ARBA00022723"/>
    </source>
</evidence>
<feature type="compositionally biased region" description="Polar residues" evidence="9">
    <location>
        <begin position="438"/>
        <end position="447"/>
    </location>
</feature>
<dbReference type="InterPro" id="IPR036236">
    <property type="entry name" value="Znf_C2H2_sf"/>
</dbReference>
<keyword evidence="3" id="KW-0479">Metal-binding</keyword>
<keyword evidence="5 8" id="KW-0863">Zinc-finger</keyword>
<evidence type="ECO:0000256" key="2">
    <source>
        <dbReference type="ARBA" id="ARBA00006991"/>
    </source>
</evidence>
<sequence length="707" mass="76641">HSPQKLRVRNGHAAQRRAGTICAGTTAPGRRCAERPVRRRASHQNLLSPQPGPGPSSGLEPPTRRGRVPLKRETAAARARWAPVLLPFSGPAHEAGEGAGAVGLRAGGGTQQALVPMAASLADASRTRREKRRQLDARRSKCRIRLGGHMEQWCLLKEQLGFSLHSQLAKFLLDRYTSSVCVLCAGPEPLPPKGLQYLVLLSHAHSRECSLVPGLRGPGGRDGGLVWECSAGHTFSWGPSSGPTHPEEPKPVLLPSTAPRSWCPEARGRQEPAGRLGERRVTLELHLSSSLQPRIPSPLTLPVPTGLESEHDERTQEARLPRGVGPPPETFLPPGEEEGKEEDEDEEEMLSDASPWTYSSSPDEQPDAPRPPPSLVTHELKEGETSPAPAAPPVPFAAPSSSASSLGYGAPLPAEVGVQLELSRTPQAAQQTQPLASPGSQAQSALASTWDEDTVQIGPKRIRKAAKRELLPCDFPGCGRIFSNRQYLNVRGTGWVLCGRWGWGEGLKEKLRQRSLGCGEIRSQEERDWGTSRACLQLIISQMTEPACGKSFNFKKHLKEHVKLHSGEWWKCLLTSSLWVPSLSPVSPFTSLPVGPFTFPCRPHHFLCEICGFTCRQKASLNWHRRKHAETAATLRFPCEFCGKCFEKPDSVAAHCSKSHPALHPAPQESPGLLEPCPSISAPAPLGSGDGSRLSPVPQAPTLLPQH</sequence>
<evidence type="ECO:0000256" key="9">
    <source>
        <dbReference type="SAM" id="MobiDB-lite"/>
    </source>
</evidence>
<evidence type="ECO:0000313" key="11">
    <source>
        <dbReference type="EMBL" id="KAF5912008.1"/>
    </source>
</evidence>
<dbReference type="Pfam" id="PF00096">
    <property type="entry name" value="zf-C2H2"/>
    <property type="match status" value="1"/>
</dbReference>
<feature type="compositionally biased region" description="Basic residues" evidence="9">
    <location>
        <begin position="1"/>
        <end position="10"/>
    </location>
</feature>
<dbReference type="InterPro" id="IPR013087">
    <property type="entry name" value="Znf_C2H2_type"/>
</dbReference>
<gene>
    <name evidence="11" type="ORF">HPG69_003282</name>
</gene>
<dbReference type="PROSITE" id="PS50157">
    <property type="entry name" value="ZINC_FINGER_C2H2_2"/>
    <property type="match status" value="3"/>
</dbReference>
<dbReference type="GO" id="GO:0060255">
    <property type="term" value="P:regulation of macromolecule metabolic process"/>
    <property type="evidence" value="ECO:0007669"/>
    <property type="project" value="UniProtKB-ARBA"/>
</dbReference>
<proteinExistence type="inferred from homology"/>
<evidence type="ECO:0000256" key="8">
    <source>
        <dbReference type="PROSITE-ProRule" id="PRU00042"/>
    </source>
</evidence>
<feature type="region of interest" description="Disordered" evidence="9">
    <location>
        <begin position="1"/>
        <end position="74"/>
    </location>
</feature>
<dbReference type="SMART" id="SM00355">
    <property type="entry name" value="ZnF_C2H2"/>
    <property type="match status" value="3"/>
</dbReference>
<comment type="caution">
    <text evidence="11">The sequence shown here is derived from an EMBL/GenBank/DDBJ whole genome shotgun (WGS) entry which is preliminary data.</text>
</comment>
<dbReference type="EMBL" id="JACDTQ010003868">
    <property type="protein sequence ID" value="KAF5912008.1"/>
    <property type="molecule type" value="Genomic_DNA"/>
</dbReference>
<dbReference type="GO" id="GO:0005634">
    <property type="term" value="C:nucleus"/>
    <property type="evidence" value="ECO:0007669"/>
    <property type="project" value="UniProtKB-SubCell"/>
</dbReference>
<keyword evidence="6" id="KW-0862">Zinc</keyword>
<dbReference type="PROSITE" id="PS00028">
    <property type="entry name" value="ZINC_FINGER_C2H2_1"/>
    <property type="match status" value="2"/>
</dbReference>
<dbReference type="Gene3D" id="3.30.160.60">
    <property type="entry name" value="Classic Zinc Finger"/>
    <property type="match status" value="4"/>
</dbReference>
<keyword evidence="7" id="KW-0539">Nucleus</keyword>
<feature type="compositionally biased region" description="Basic and acidic residues" evidence="9">
    <location>
        <begin position="308"/>
        <end position="320"/>
    </location>
</feature>
<evidence type="ECO:0000256" key="7">
    <source>
        <dbReference type="ARBA" id="ARBA00023242"/>
    </source>
</evidence>
<dbReference type="FunFam" id="3.30.160.60:FF:000511">
    <property type="entry name" value="zinc finger protein 692 isoform X2"/>
    <property type="match status" value="1"/>
</dbReference>
<feature type="domain" description="C2H2-type" evidence="10">
    <location>
        <begin position="606"/>
        <end position="633"/>
    </location>
</feature>
<feature type="compositionally biased region" description="Acidic residues" evidence="9">
    <location>
        <begin position="335"/>
        <end position="350"/>
    </location>
</feature>
<evidence type="ECO:0000259" key="10">
    <source>
        <dbReference type="PROSITE" id="PS50157"/>
    </source>
</evidence>
<evidence type="ECO:0000313" key="12">
    <source>
        <dbReference type="Proteomes" id="UP000551758"/>
    </source>
</evidence>
<feature type="compositionally biased region" description="Low complexity" evidence="9">
    <location>
        <begin position="425"/>
        <end position="434"/>
    </location>
</feature>
<dbReference type="AlphaFoldDB" id="A0A7J7E8E4"/>
<dbReference type="GO" id="GO:0080090">
    <property type="term" value="P:regulation of primary metabolic process"/>
    <property type="evidence" value="ECO:0007669"/>
    <property type="project" value="UniProtKB-ARBA"/>
</dbReference>
<dbReference type="SUPFAM" id="SSF57667">
    <property type="entry name" value="beta-beta-alpha zinc fingers"/>
    <property type="match status" value="2"/>
</dbReference>
<protein>
    <recommendedName>
        <fullName evidence="10">C2H2-type domain-containing protein</fullName>
    </recommendedName>
</protein>
<evidence type="ECO:0000256" key="4">
    <source>
        <dbReference type="ARBA" id="ARBA00022737"/>
    </source>
</evidence>
<keyword evidence="4" id="KW-0677">Repeat</keyword>
<feature type="non-terminal residue" evidence="11">
    <location>
        <position position="707"/>
    </location>
</feature>
<dbReference type="FunFam" id="3.30.160.60:FF:000183">
    <property type="entry name" value="E3 ubiquitin-protein ligase ZFP91"/>
    <property type="match status" value="1"/>
</dbReference>
<feature type="region of interest" description="Disordered" evidence="9">
    <location>
        <begin position="666"/>
        <end position="707"/>
    </location>
</feature>
<dbReference type="InterPro" id="IPR050888">
    <property type="entry name" value="ZnF_C2H2-type_TF"/>
</dbReference>
<feature type="region of interest" description="Disordered" evidence="9">
    <location>
        <begin position="425"/>
        <end position="449"/>
    </location>
</feature>
<accession>A0A7J7E8E4</accession>
<comment type="similarity">
    <text evidence="2">Belongs to the krueppel C2H2-type zinc-finger protein family.</text>
</comment>